<evidence type="ECO:0000259" key="2">
    <source>
        <dbReference type="Pfam" id="PF20615"/>
    </source>
</evidence>
<dbReference type="Proteomes" id="UP000703038">
    <property type="component" value="Unassembled WGS sequence"/>
</dbReference>
<feature type="domain" description="DUF6802" evidence="2">
    <location>
        <begin position="21"/>
        <end position="104"/>
    </location>
</feature>
<evidence type="ECO:0000313" key="3">
    <source>
        <dbReference type="EMBL" id="MBM7416441.1"/>
    </source>
</evidence>
<sequence length="105" mass="10787">MAEWSGSFDPDGPGVADDGFDPALDLDGDGTVDTAVLHGGLSDAFASACDRSATEMTVLTDLDGDGDVDRATVFEADGDYTVWVSSADLADGPDAVWRASERGAL</sequence>
<comment type="caution">
    <text evidence="3">The sequence shown here is derived from an EMBL/GenBank/DDBJ whole genome shotgun (WGS) entry which is preliminary data.</text>
</comment>
<organism evidence="3 4">
    <name type="scientific">Rhodococcoides corynebacterioides</name>
    <dbReference type="NCBI Taxonomy" id="53972"/>
    <lineage>
        <taxon>Bacteria</taxon>
        <taxon>Bacillati</taxon>
        <taxon>Actinomycetota</taxon>
        <taxon>Actinomycetes</taxon>
        <taxon>Mycobacteriales</taxon>
        <taxon>Nocardiaceae</taxon>
        <taxon>Rhodococcoides</taxon>
    </lineage>
</organism>
<evidence type="ECO:0000256" key="1">
    <source>
        <dbReference type="SAM" id="MobiDB-lite"/>
    </source>
</evidence>
<proteinExistence type="predicted"/>
<accession>A0ABS2KWZ3</accession>
<feature type="region of interest" description="Disordered" evidence="1">
    <location>
        <begin position="1"/>
        <end position="23"/>
    </location>
</feature>
<protein>
    <recommendedName>
        <fullName evidence="2">DUF6802 domain-containing protein</fullName>
    </recommendedName>
</protein>
<dbReference type="InterPro" id="IPR046543">
    <property type="entry name" value="DUF6802"/>
</dbReference>
<dbReference type="EMBL" id="JAFBBK010000001">
    <property type="protein sequence ID" value="MBM7416441.1"/>
    <property type="molecule type" value="Genomic_DNA"/>
</dbReference>
<name>A0ABS2KWZ3_9NOCA</name>
<keyword evidence="4" id="KW-1185">Reference proteome</keyword>
<gene>
    <name evidence="3" type="ORF">JOE42_003174</name>
</gene>
<reference evidence="3 4" key="1">
    <citation type="submission" date="2021-01" db="EMBL/GenBank/DDBJ databases">
        <title>Genomics of switchgrass bacterial isolates.</title>
        <authorList>
            <person name="Shade A."/>
        </authorList>
    </citation>
    <scope>NUCLEOTIDE SEQUENCE [LARGE SCALE GENOMIC DNA]</scope>
    <source>
        <strain evidence="3 4">PvP111</strain>
    </source>
</reference>
<evidence type="ECO:0000313" key="4">
    <source>
        <dbReference type="Proteomes" id="UP000703038"/>
    </source>
</evidence>
<dbReference type="RefSeq" id="WP_204869245.1">
    <property type="nucleotide sequence ID" value="NZ_JAFBBK010000001.1"/>
</dbReference>
<dbReference type="Pfam" id="PF20615">
    <property type="entry name" value="DUF6802"/>
    <property type="match status" value="1"/>
</dbReference>